<evidence type="ECO:0000313" key="5">
    <source>
        <dbReference type="Proteomes" id="UP000626109"/>
    </source>
</evidence>
<feature type="domain" description="DUF4116" evidence="3">
    <location>
        <begin position="14"/>
        <end position="55"/>
    </location>
</feature>
<feature type="region of interest" description="Disordered" evidence="2">
    <location>
        <begin position="193"/>
        <end position="241"/>
    </location>
</feature>
<keyword evidence="1" id="KW-0175">Coiled coil</keyword>
<feature type="compositionally biased region" description="Low complexity" evidence="2">
    <location>
        <begin position="216"/>
        <end position="236"/>
    </location>
</feature>
<protein>
    <recommendedName>
        <fullName evidence="3">DUF4116 domain-containing protein</fullName>
    </recommendedName>
</protein>
<evidence type="ECO:0000256" key="1">
    <source>
        <dbReference type="SAM" id="Coils"/>
    </source>
</evidence>
<feature type="domain" description="DUF4116" evidence="3">
    <location>
        <begin position="58"/>
        <end position="106"/>
    </location>
</feature>
<accession>A0A813J7W9</accession>
<dbReference type="AlphaFoldDB" id="A0A813J7W9"/>
<reference evidence="4" key="1">
    <citation type="submission" date="2021-02" db="EMBL/GenBank/DDBJ databases">
        <authorList>
            <person name="Dougan E. K."/>
            <person name="Rhodes N."/>
            <person name="Thang M."/>
            <person name="Chan C."/>
        </authorList>
    </citation>
    <scope>NUCLEOTIDE SEQUENCE</scope>
</reference>
<dbReference type="Proteomes" id="UP000626109">
    <property type="component" value="Unassembled WGS sequence"/>
</dbReference>
<dbReference type="InterPro" id="IPR025197">
    <property type="entry name" value="DUF4116"/>
</dbReference>
<sequence>MTGTSSMSQAAAIDLVKRDGLALQQMPEHLRADQDVVLAAISQEGFALEFAAPCLRENRDFVLAAVRLDGFALRFAAKELRSDLEVVLSAVTQNGASLGFAAKELQAVRGVVLAAVRTTGSALQFAPAGLRAQRDVVLVALRKDGLALEFVAQELRAEKDVVLTAVIKDGAALQFASKELRSDEDVVMAAVEQNGAESTDRNVPRDGSTGSALQLGAPTMMGPGPGPMSYASSAPMQQQHSGGQMPMQMVLMPVAMGPMGMGSGAEGLSGIASAPSVPPSAAELAVRLPDRGARWPQGICGPAPVGPLRGPAGLGQQAPSAPGGIVIMQGEIPHMGVPGLCGGGGGAAIGAPPLAPQPQTLTRAFSVKSGFFRVHWTVDARKLRGNDKQAVSPPFELSFGSQFPNVTFKMMIYPKVDERYGVCVKFKLKNVAGVPTYLGLSRAVAGVAALLRFALHCAERYGRPYLEAPLEVHHGFFSRFHAVLFVKSGCGCREELLALRPEAEALSVGTQCSAITPAMADASTPAAAAARDMPSLRQDLKRKKFMYLAVEAQLCFARSVFANGAPAGSMSREGRDMEAARREAKMRNKALNRNVAQELEEHSRLCQELTRTHKQSQQLDSLCEEELQELQELAEEDAEAVALADRSLTPEELAAGPSIEAKRLKSDDPEALLAQLLSLEAQELAEVEQLEALELFEQQLGLPRIDIDSAKGVLVLGRQDCQRKDDATLRTIKVERNGLGKLLRAETHPSLGLWNEATGAVEADDLGRLLTLAWDRIRGMDSEIASAGG</sequence>
<evidence type="ECO:0000313" key="4">
    <source>
        <dbReference type="EMBL" id="CAE8669697.1"/>
    </source>
</evidence>
<gene>
    <name evidence="4" type="ORF">PGLA2088_LOCUS17252</name>
</gene>
<name>A0A813J7W9_POLGL</name>
<proteinExistence type="predicted"/>
<feature type="coiled-coil region" evidence="1">
    <location>
        <begin position="581"/>
        <end position="636"/>
    </location>
</feature>
<evidence type="ECO:0000256" key="2">
    <source>
        <dbReference type="SAM" id="MobiDB-lite"/>
    </source>
</evidence>
<dbReference type="Pfam" id="PF13475">
    <property type="entry name" value="DUF4116"/>
    <property type="match status" value="4"/>
</dbReference>
<dbReference type="EMBL" id="CAJNNW010022715">
    <property type="protein sequence ID" value="CAE8669697.1"/>
    <property type="molecule type" value="Genomic_DNA"/>
</dbReference>
<comment type="caution">
    <text evidence="4">The sequence shown here is derived from an EMBL/GenBank/DDBJ whole genome shotgun (WGS) entry which is preliminary data.</text>
</comment>
<feature type="domain" description="DUF4116" evidence="3">
    <location>
        <begin position="159"/>
        <end position="195"/>
    </location>
</feature>
<feature type="domain" description="DUF4116" evidence="3">
    <location>
        <begin position="110"/>
        <end position="156"/>
    </location>
</feature>
<evidence type="ECO:0000259" key="3">
    <source>
        <dbReference type="Pfam" id="PF13475"/>
    </source>
</evidence>
<organism evidence="4 5">
    <name type="scientific">Polarella glacialis</name>
    <name type="common">Dinoflagellate</name>
    <dbReference type="NCBI Taxonomy" id="89957"/>
    <lineage>
        <taxon>Eukaryota</taxon>
        <taxon>Sar</taxon>
        <taxon>Alveolata</taxon>
        <taxon>Dinophyceae</taxon>
        <taxon>Suessiales</taxon>
        <taxon>Suessiaceae</taxon>
        <taxon>Polarella</taxon>
    </lineage>
</organism>